<gene>
    <name evidence="2" type="ORF">Prum_076800</name>
</gene>
<name>A0A6V8LGM0_9ACTN</name>
<evidence type="ECO:0000256" key="1">
    <source>
        <dbReference type="SAM" id="Phobius"/>
    </source>
</evidence>
<sequence>MREYGLLVGLTIAQLPFLAVLIVGTVFLAIRRSRLAGRSVALAFSGLGVLLLGSVAGVVWSIALPQILINSDLGVSDYGAVVWGGSAALSVLETVGIGLLVGAVLGGAPPAVPAPTSQWSSVG</sequence>
<proteinExistence type="predicted"/>
<reference evidence="2 3" key="2">
    <citation type="submission" date="2020-03" db="EMBL/GenBank/DDBJ databases">
        <authorList>
            <person name="Ichikawa N."/>
            <person name="Kimura A."/>
            <person name="Kitahashi Y."/>
            <person name="Uohara A."/>
        </authorList>
    </citation>
    <scope>NUCLEOTIDE SEQUENCE [LARGE SCALE GENOMIC DNA]</scope>
    <source>
        <strain evidence="2 3">NBRC 108638</strain>
    </source>
</reference>
<reference evidence="2 3" key="1">
    <citation type="submission" date="2020-03" db="EMBL/GenBank/DDBJ databases">
        <title>Whole genome shotgun sequence of Phytohabitans rumicis NBRC 108638.</title>
        <authorList>
            <person name="Komaki H."/>
            <person name="Tamura T."/>
        </authorList>
    </citation>
    <scope>NUCLEOTIDE SEQUENCE [LARGE SCALE GENOMIC DNA]</scope>
    <source>
        <strain evidence="2 3">NBRC 108638</strain>
    </source>
</reference>
<keyword evidence="1" id="KW-0812">Transmembrane</keyword>
<keyword evidence="1" id="KW-0472">Membrane</keyword>
<evidence type="ECO:0000313" key="2">
    <source>
        <dbReference type="EMBL" id="GFJ94038.1"/>
    </source>
</evidence>
<feature type="transmembrane region" description="Helical" evidence="1">
    <location>
        <begin position="6"/>
        <end position="30"/>
    </location>
</feature>
<feature type="transmembrane region" description="Helical" evidence="1">
    <location>
        <begin position="83"/>
        <end position="105"/>
    </location>
</feature>
<keyword evidence="1" id="KW-1133">Transmembrane helix</keyword>
<evidence type="ECO:0000313" key="3">
    <source>
        <dbReference type="Proteomes" id="UP000482960"/>
    </source>
</evidence>
<organism evidence="2 3">
    <name type="scientific">Phytohabitans rumicis</name>
    <dbReference type="NCBI Taxonomy" id="1076125"/>
    <lineage>
        <taxon>Bacteria</taxon>
        <taxon>Bacillati</taxon>
        <taxon>Actinomycetota</taxon>
        <taxon>Actinomycetes</taxon>
        <taxon>Micromonosporales</taxon>
        <taxon>Micromonosporaceae</taxon>
    </lineage>
</organism>
<accession>A0A6V8LGM0</accession>
<dbReference type="Proteomes" id="UP000482960">
    <property type="component" value="Unassembled WGS sequence"/>
</dbReference>
<protein>
    <submittedName>
        <fullName evidence="2">Uncharacterized protein</fullName>
    </submittedName>
</protein>
<feature type="transmembrane region" description="Helical" evidence="1">
    <location>
        <begin position="42"/>
        <end position="63"/>
    </location>
</feature>
<dbReference type="EMBL" id="BLPG01000001">
    <property type="protein sequence ID" value="GFJ94038.1"/>
    <property type="molecule type" value="Genomic_DNA"/>
</dbReference>
<dbReference type="AlphaFoldDB" id="A0A6V8LGM0"/>
<keyword evidence="3" id="KW-1185">Reference proteome</keyword>
<dbReference type="RefSeq" id="WP_173080948.1">
    <property type="nucleotide sequence ID" value="NZ_BAABJB010000001.1"/>
</dbReference>
<comment type="caution">
    <text evidence="2">The sequence shown here is derived from an EMBL/GenBank/DDBJ whole genome shotgun (WGS) entry which is preliminary data.</text>
</comment>